<dbReference type="STRING" id="1423813.FC26_GL001100"/>
<evidence type="ECO:0000313" key="1">
    <source>
        <dbReference type="EMBL" id="KRM62022.1"/>
    </source>
</evidence>
<dbReference type="AlphaFoldDB" id="A0A0R2AE85"/>
<dbReference type="PANTHER" id="PTHR30289">
    <property type="entry name" value="UNCHARACTERIZED PROTEIN YBCL-RELATED"/>
    <property type="match status" value="1"/>
</dbReference>
<dbReference type="Gene3D" id="3.90.280.10">
    <property type="entry name" value="PEBP-like"/>
    <property type="match status" value="1"/>
</dbReference>
<dbReference type="InterPro" id="IPR005247">
    <property type="entry name" value="YbhB_YbcL/LppC-like"/>
</dbReference>
<dbReference type="CDD" id="cd00865">
    <property type="entry name" value="PEBP_bact_arch"/>
    <property type="match status" value="1"/>
</dbReference>
<protein>
    <submittedName>
        <fullName evidence="1">Phospholipid-binding protein</fullName>
    </submittedName>
</protein>
<dbReference type="RefSeq" id="WP_057778046.1">
    <property type="nucleotide sequence ID" value="NZ_AYYY01000014.1"/>
</dbReference>
<dbReference type="PATRIC" id="fig|1423813.3.peg.1119"/>
<keyword evidence="2" id="KW-1185">Reference proteome</keyword>
<comment type="caution">
    <text evidence="1">The sequence shown here is derived from an EMBL/GenBank/DDBJ whole genome shotgun (WGS) entry which is preliminary data.</text>
</comment>
<dbReference type="NCBIfam" id="TIGR00481">
    <property type="entry name" value="YbhB/YbcL family Raf kinase inhibitor-like protein"/>
    <property type="match status" value="1"/>
</dbReference>
<organism evidence="1 2">
    <name type="scientific">Paucilactobacillus vaccinostercus DSM 20634</name>
    <dbReference type="NCBI Taxonomy" id="1423813"/>
    <lineage>
        <taxon>Bacteria</taxon>
        <taxon>Bacillati</taxon>
        <taxon>Bacillota</taxon>
        <taxon>Bacilli</taxon>
        <taxon>Lactobacillales</taxon>
        <taxon>Lactobacillaceae</taxon>
        <taxon>Paucilactobacillus</taxon>
    </lineage>
</organism>
<dbReference type="InterPro" id="IPR008914">
    <property type="entry name" value="PEBP"/>
</dbReference>
<name>A0A0R2AE85_9LACO</name>
<dbReference type="InterPro" id="IPR036610">
    <property type="entry name" value="PEBP-like_sf"/>
</dbReference>
<gene>
    <name evidence="1" type="ORF">FC26_GL001100</name>
</gene>
<accession>A0A0R2AE85</accession>
<dbReference type="Proteomes" id="UP000051733">
    <property type="component" value="Unassembled WGS sequence"/>
</dbReference>
<dbReference type="Pfam" id="PF01161">
    <property type="entry name" value="PBP"/>
    <property type="match status" value="1"/>
</dbReference>
<dbReference type="OrthoDB" id="9797506at2"/>
<sequence>MQIQVPTTNGQLADRYGKYADHVDQTDGHPVVSFPFSIRDVPTSTRSLALTLIDHDSIPVCGFTWIHWTAANIDPHITTFPADASRQHSFEMIQGNNSNAGSLVGSTNPAVTRHYTGPTPPDQDHTYTLTVYALNTKLDLADGYWLNAFYHASAGHIIEQTSIDIVSRA</sequence>
<reference evidence="1 2" key="1">
    <citation type="journal article" date="2015" name="Genome Announc.">
        <title>Expanding the biotechnology potential of lactobacilli through comparative genomics of 213 strains and associated genera.</title>
        <authorList>
            <person name="Sun Z."/>
            <person name="Harris H.M."/>
            <person name="McCann A."/>
            <person name="Guo C."/>
            <person name="Argimon S."/>
            <person name="Zhang W."/>
            <person name="Yang X."/>
            <person name="Jeffery I.B."/>
            <person name="Cooney J.C."/>
            <person name="Kagawa T.F."/>
            <person name="Liu W."/>
            <person name="Song Y."/>
            <person name="Salvetti E."/>
            <person name="Wrobel A."/>
            <person name="Rasinkangas P."/>
            <person name="Parkhill J."/>
            <person name="Rea M.C."/>
            <person name="O'Sullivan O."/>
            <person name="Ritari J."/>
            <person name="Douillard F.P."/>
            <person name="Paul Ross R."/>
            <person name="Yang R."/>
            <person name="Briner A.E."/>
            <person name="Felis G.E."/>
            <person name="de Vos W.M."/>
            <person name="Barrangou R."/>
            <person name="Klaenhammer T.R."/>
            <person name="Caufield P.W."/>
            <person name="Cui Y."/>
            <person name="Zhang H."/>
            <person name="O'Toole P.W."/>
        </authorList>
    </citation>
    <scope>NUCLEOTIDE SEQUENCE [LARGE SCALE GENOMIC DNA]</scope>
    <source>
        <strain evidence="1 2">DSM 20634</strain>
    </source>
</reference>
<dbReference type="PANTHER" id="PTHR30289:SF1">
    <property type="entry name" value="PEBP (PHOSPHATIDYLETHANOLAMINE-BINDING PROTEIN) FAMILY PROTEIN"/>
    <property type="match status" value="1"/>
</dbReference>
<evidence type="ECO:0000313" key="2">
    <source>
        <dbReference type="Proteomes" id="UP000051733"/>
    </source>
</evidence>
<dbReference type="SUPFAM" id="SSF49777">
    <property type="entry name" value="PEBP-like"/>
    <property type="match status" value="1"/>
</dbReference>
<dbReference type="EMBL" id="AYYY01000014">
    <property type="protein sequence ID" value="KRM62022.1"/>
    <property type="molecule type" value="Genomic_DNA"/>
</dbReference>
<proteinExistence type="predicted"/>